<comment type="subcellular location">
    <subcellularLocation>
        <location evidence="1">Nucleus</location>
    </subcellularLocation>
</comment>
<dbReference type="SUPFAM" id="SSF46689">
    <property type="entry name" value="Homeodomain-like"/>
    <property type="match status" value="1"/>
</dbReference>
<proteinExistence type="predicted"/>
<dbReference type="InterPro" id="IPR009057">
    <property type="entry name" value="Homeodomain-like_sf"/>
</dbReference>
<dbReference type="Proteomes" id="UP000499080">
    <property type="component" value="Unassembled WGS sequence"/>
</dbReference>
<sequence>MFLKKKQQKDSHKRRKITVEMKLKIIEKRERGVSLADLARHTIDLHRRFSLSSGQGHDCGAICFKSSEKNVYAVFSTVLKGCFSCG</sequence>
<name>A0A4Y2UA87_ARAVE</name>
<organism evidence="2 3">
    <name type="scientific">Araneus ventricosus</name>
    <name type="common">Orbweaver spider</name>
    <name type="synonym">Epeira ventricosa</name>
    <dbReference type="NCBI Taxonomy" id="182803"/>
    <lineage>
        <taxon>Eukaryota</taxon>
        <taxon>Metazoa</taxon>
        <taxon>Ecdysozoa</taxon>
        <taxon>Arthropoda</taxon>
        <taxon>Chelicerata</taxon>
        <taxon>Arachnida</taxon>
        <taxon>Araneae</taxon>
        <taxon>Araneomorphae</taxon>
        <taxon>Entelegynae</taxon>
        <taxon>Araneoidea</taxon>
        <taxon>Araneidae</taxon>
        <taxon>Araneus</taxon>
    </lineage>
</organism>
<accession>A0A4Y2UA87</accession>
<keyword evidence="3" id="KW-1185">Reference proteome</keyword>
<dbReference type="EMBL" id="BGPR01034182">
    <property type="protein sequence ID" value="GBO08447.1"/>
    <property type="molecule type" value="Genomic_DNA"/>
</dbReference>
<comment type="caution">
    <text evidence="2">The sequence shown here is derived from an EMBL/GenBank/DDBJ whole genome shotgun (WGS) entry which is preliminary data.</text>
</comment>
<evidence type="ECO:0000313" key="3">
    <source>
        <dbReference type="Proteomes" id="UP000499080"/>
    </source>
</evidence>
<evidence type="ECO:0000313" key="2">
    <source>
        <dbReference type="EMBL" id="GBO08447.1"/>
    </source>
</evidence>
<evidence type="ECO:0000256" key="1">
    <source>
        <dbReference type="ARBA" id="ARBA00004123"/>
    </source>
</evidence>
<dbReference type="GO" id="GO:0005634">
    <property type="term" value="C:nucleus"/>
    <property type="evidence" value="ECO:0007669"/>
    <property type="project" value="UniProtKB-SubCell"/>
</dbReference>
<gene>
    <name evidence="2" type="ORF">AVEN_222992_1</name>
</gene>
<protein>
    <submittedName>
        <fullName evidence="2">Uncharacterized protein</fullName>
    </submittedName>
</protein>
<reference evidence="2 3" key="1">
    <citation type="journal article" date="2019" name="Sci. Rep.">
        <title>Orb-weaving spider Araneus ventricosus genome elucidates the spidroin gene catalogue.</title>
        <authorList>
            <person name="Kono N."/>
            <person name="Nakamura H."/>
            <person name="Ohtoshi R."/>
            <person name="Moran D.A.P."/>
            <person name="Shinohara A."/>
            <person name="Yoshida Y."/>
            <person name="Fujiwara M."/>
            <person name="Mori M."/>
            <person name="Tomita M."/>
            <person name="Arakawa K."/>
        </authorList>
    </citation>
    <scope>NUCLEOTIDE SEQUENCE [LARGE SCALE GENOMIC DNA]</scope>
</reference>
<dbReference type="AlphaFoldDB" id="A0A4Y2UA87"/>